<dbReference type="Proteomes" id="UP000319578">
    <property type="component" value="Unassembled WGS sequence"/>
</dbReference>
<gene>
    <name evidence="1" type="ORF">BRE01_49240</name>
</gene>
<reference evidence="1 2" key="1">
    <citation type="submission" date="2019-06" db="EMBL/GenBank/DDBJ databases">
        <title>Whole genome shotgun sequence of Brevibacillus reuszeri NBRC 15719.</title>
        <authorList>
            <person name="Hosoyama A."/>
            <person name="Uohara A."/>
            <person name="Ohji S."/>
            <person name="Ichikawa N."/>
        </authorList>
    </citation>
    <scope>NUCLEOTIDE SEQUENCE [LARGE SCALE GENOMIC DNA]</scope>
    <source>
        <strain evidence="1 2">NBRC 15719</strain>
    </source>
</reference>
<name>A0ABQ0TTK7_9BACL</name>
<proteinExistence type="predicted"/>
<dbReference type="RefSeq" id="WP_161807321.1">
    <property type="nucleotide sequence ID" value="NZ_BJON01000020.1"/>
</dbReference>
<evidence type="ECO:0000313" key="1">
    <source>
        <dbReference type="EMBL" id="GED71222.1"/>
    </source>
</evidence>
<evidence type="ECO:0000313" key="2">
    <source>
        <dbReference type="Proteomes" id="UP000319578"/>
    </source>
</evidence>
<sequence length="47" mass="5257">MSKSERIVPSPQATKKLVCEILPKILLDLQRKGKYPFPSDKSAEKTG</sequence>
<protein>
    <submittedName>
        <fullName evidence="1">Uncharacterized protein</fullName>
    </submittedName>
</protein>
<comment type="caution">
    <text evidence="1">The sequence shown here is derived from an EMBL/GenBank/DDBJ whole genome shotgun (WGS) entry which is preliminary data.</text>
</comment>
<organism evidence="1 2">
    <name type="scientific">Brevibacillus reuszeri</name>
    <dbReference type="NCBI Taxonomy" id="54915"/>
    <lineage>
        <taxon>Bacteria</taxon>
        <taxon>Bacillati</taxon>
        <taxon>Bacillota</taxon>
        <taxon>Bacilli</taxon>
        <taxon>Bacillales</taxon>
        <taxon>Paenibacillaceae</taxon>
        <taxon>Brevibacillus</taxon>
    </lineage>
</organism>
<accession>A0ABQ0TTK7</accession>
<dbReference type="EMBL" id="BJON01000020">
    <property type="protein sequence ID" value="GED71222.1"/>
    <property type="molecule type" value="Genomic_DNA"/>
</dbReference>
<keyword evidence="2" id="KW-1185">Reference proteome</keyword>